<dbReference type="EMBL" id="CM042034">
    <property type="protein sequence ID" value="KAI3762699.1"/>
    <property type="molecule type" value="Genomic_DNA"/>
</dbReference>
<reference evidence="1 2" key="2">
    <citation type="journal article" date="2022" name="Mol. Ecol. Resour.">
        <title>The genomes of chicory, endive, great burdock and yacon provide insights into Asteraceae paleo-polyploidization history and plant inulin production.</title>
        <authorList>
            <person name="Fan W."/>
            <person name="Wang S."/>
            <person name="Wang H."/>
            <person name="Wang A."/>
            <person name="Jiang F."/>
            <person name="Liu H."/>
            <person name="Zhao H."/>
            <person name="Xu D."/>
            <person name="Zhang Y."/>
        </authorList>
    </citation>
    <scope>NUCLEOTIDE SEQUENCE [LARGE SCALE GENOMIC DNA]</scope>
    <source>
        <strain evidence="2">cv. Yunnan</strain>
        <tissue evidence="1">Leaves</tissue>
    </source>
</reference>
<dbReference type="Proteomes" id="UP001056120">
    <property type="component" value="Linkage Group LG17"/>
</dbReference>
<comment type="caution">
    <text evidence="1">The sequence shown here is derived from an EMBL/GenBank/DDBJ whole genome shotgun (WGS) entry which is preliminary data.</text>
</comment>
<sequence>MSEPRHRFRETVSYSVIHGDDRSTMRGHLLPPPIVSHPYTATLQPGSMEDSRPPSIVTSESQQDPEAQLNKNSSEDLNAVMEALDDRLVQLQGVVDLADSDLGSLHGQVTMGKTRMAAAEHEVIASEQRMREPAIAWIFLQLSPS</sequence>
<organism evidence="1 2">
    <name type="scientific">Smallanthus sonchifolius</name>
    <dbReference type="NCBI Taxonomy" id="185202"/>
    <lineage>
        <taxon>Eukaryota</taxon>
        <taxon>Viridiplantae</taxon>
        <taxon>Streptophyta</taxon>
        <taxon>Embryophyta</taxon>
        <taxon>Tracheophyta</taxon>
        <taxon>Spermatophyta</taxon>
        <taxon>Magnoliopsida</taxon>
        <taxon>eudicotyledons</taxon>
        <taxon>Gunneridae</taxon>
        <taxon>Pentapetalae</taxon>
        <taxon>asterids</taxon>
        <taxon>campanulids</taxon>
        <taxon>Asterales</taxon>
        <taxon>Asteraceae</taxon>
        <taxon>Asteroideae</taxon>
        <taxon>Heliantheae alliance</taxon>
        <taxon>Millerieae</taxon>
        <taxon>Smallanthus</taxon>
    </lineage>
</organism>
<gene>
    <name evidence="1" type="ORF">L1987_53140</name>
</gene>
<protein>
    <submittedName>
        <fullName evidence="1">Uncharacterized protein</fullName>
    </submittedName>
</protein>
<keyword evidence="2" id="KW-1185">Reference proteome</keyword>
<name>A0ACB9EUJ9_9ASTR</name>
<accession>A0ACB9EUJ9</accession>
<evidence type="ECO:0000313" key="1">
    <source>
        <dbReference type="EMBL" id="KAI3762699.1"/>
    </source>
</evidence>
<evidence type="ECO:0000313" key="2">
    <source>
        <dbReference type="Proteomes" id="UP001056120"/>
    </source>
</evidence>
<proteinExistence type="predicted"/>
<reference evidence="2" key="1">
    <citation type="journal article" date="2022" name="Mol. Ecol. Resour.">
        <title>The genomes of chicory, endive, great burdock and yacon provide insights into Asteraceae palaeo-polyploidization history and plant inulin production.</title>
        <authorList>
            <person name="Fan W."/>
            <person name="Wang S."/>
            <person name="Wang H."/>
            <person name="Wang A."/>
            <person name="Jiang F."/>
            <person name="Liu H."/>
            <person name="Zhao H."/>
            <person name="Xu D."/>
            <person name="Zhang Y."/>
        </authorList>
    </citation>
    <scope>NUCLEOTIDE SEQUENCE [LARGE SCALE GENOMIC DNA]</scope>
    <source>
        <strain evidence="2">cv. Yunnan</strain>
    </source>
</reference>